<comment type="caution">
    <text evidence="2">The sequence shown here is derived from an EMBL/GenBank/DDBJ whole genome shotgun (WGS) entry which is preliminary data.</text>
</comment>
<sequence>MLRREYQAENYISSDKLRNISKHVIIKTVVEAVKKPLKYKMAASCTKSTPLDLLQSDTYQELQEFEQKVFGPVELSAIPVVFPSSNIPSFGLGFPKIDSTVPQPTFGCPTATSIFDNAALNIPPSGFTFGASNNDKIPPTGTDSAMDGS</sequence>
<feature type="region of interest" description="Disordered" evidence="1">
    <location>
        <begin position="130"/>
        <end position="149"/>
    </location>
</feature>
<reference evidence="2 3" key="1">
    <citation type="journal article" date="2020" name="IScience">
        <title>Genome Sequencing of the Endangered Kingdonia uniflora (Circaeasteraceae, Ranunculales) Reveals Potential Mechanisms of Evolutionary Specialization.</title>
        <authorList>
            <person name="Sun Y."/>
            <person name="Deng T."/>
            <person name="Zhang A."/>
            <person name="Moore M.J."/>
            <person name="Landis J.B."/>
            <person name="Lin N."/>
            <person name="Zhang H."/>
            <person name="Zhang X."/>
            <person name="Huang J."/>
            <person name="Zhang X."/>
            <person name="Sun H."/>
            <person name="Wang H."/>
        </authorList>
    </citation>
    <scope>NUCLEOTIDE SEQUENCE [LARGE SCALE GENOMIC DNA]</scope>
    <source>
        <strain evidence="2">TB1705</strain>
        <tissue evidence="2">Leaf</tissue>
    </source>
</reference>
<dbReference type="GO" id="GO:0005634">
    <property type="term" value="C:nucleus"/>
    <property type="evidence" value="ECO:0007669"/>
    <property type="project" value="TreeGrafter"/>
</dbReference>
<evidence type="ECO:0000256" key="1">
    <source>
        <dbReference type="SAM" id="MobiDB-lite"/>
    </source>
</evidence>
<proteinExistence type="predicted"/>
<dbReference type="GO" id="GO:0009734">
    <property type="term" value="P:auxin-activated signaling pathway"/>
    <property type="evidence" value="ECO:0007669"/>
    <property type="project" value="InterPro"/>
</dbReference>
<accession>A0A7J7LQX9</accession>
<dbReference type="GO" id="GO:0033549">
    <property type="term" value="F:MAP kinase phosphatase activity"/>
    <property type="evidence" value="ECO:0007669"/>
    <property type="project" value="InterPro"/>
</dbReference>
<dbReference type="PANTHER" id="PTHR47244">
    <property type="entry name" value="PROTEIN-TYROSINE-PHOSPHATASE IBR5"/>
    <property type="match status" value="1"/>
</dbReference>
<dbReference type="InterPro" id="IPR044212">
    <property type="entry name" value="IBR5-like"/>
</dbReference>
<evidence type="ECO:0000313" key="3">
    <source>
        <dbReference type="Proteomes" id="UP000541444"/>
    </source>
</evidence>
<dbReference type="GO" id="GO:0009738">
    <property type="term" value="P:abscisic acid-activated signaling pathway"/>
    <property type="evidence" value="ECO:0007669"/>
    <property type="project" value="InterPro"/>
</dbReference>
<name>A0A7J7LQX9_9MAGN</name>
<keyword evidence="3" id="KW-1185">Reference proteome</keyword>
<gene>
    <name evidence="2" type="ORF">GIB67_013303</name>
</gene>
<evidence type="ECO:0000313" key="2">
    <source>
        <dbReference type="EMBL" id="KAF6144952.1"/>
    </source>
</evidence>
<dbReference type="OrthoDB" id="165342at2759"/>
<protein>
    <submittedName>
        <fullName evidence="2">Uncharacterized protein</fullName>
    </submittedName>
</protein>
<dbReference type="PANTHER" id="PTHR47244:SF1">
    <property type="entry name" value="PROTEIN-TYROSINE-PHOSPHATASE IBR5"/>
    <property type="match status" value="1"/>
</dbReference>
<dbReference type="EMBL" id="JACGCM010002086">
    <property type="protein sequence ID" value="KAF6144952.1"/>
    <property type="molecule type" value="Genomic_DNA"/>
</dbReference>
<dbReference type="AlphaFoldDB" id="A0A7J7LQX9"/>
<organism evidence="2 3">
    <name type="scientific">Kingdonia uniflora</name>
    <dbReference type="NCBI Taxonomy" id="39325"/>
    <lineage>
        <taxon>Eukaryota</taxon>
        <taxon>Viridiplantae</taxon>
        <taxon>Streptophyta</taxon>
        <taxon>Embryophyta</taxon>
        <taxon>Tracheophyta</taxon>
        <taxon>Spermatophyta</taxon>
        <taxon>Magnoliopsida</taxon>
        <taxon>Ranunculales</taxon>
        <taxon>Circaeasteraceae</taxon>
        <taxon>Kingdonia</taxon>
    </lineage>
</organism>
<dbReference type="Proteomes" id="UP000541444">
    <property type="component" value="Unassembled WGS sequence"/>
</dbReference>